<accession>A0AB39YGM7</accession>
<name>A0AB39YGM7_9ACTN</name>
<protein>
    <submittedName>
        <fullName evidence="1">Uncharacterized protein</fullName>
    </submittedName>
</protein>
<reference evidence="1" key="1">
    <citation type="submission" date="2024-08" db="EMBL/GenBank/DDBJ databases">
        <authorList>
            <person name="Yu S.T."/>
        </authorList>
    </citation>
    <scope>NUCLEOTIDE SEQUENCE</scope>
    <source>
        <strain evidence="1">R33</strain>
    </source>
</reference>
<dbReference type="RefSeq" id="WP_369779800.1">
    <property type="nucleotide sequence ID" value="NZ_CP165727.1"/>
</dbReference>
<proteinExistence type="predicted"/>
<sequence>MPSPEAEAAASELQDRATLWNVGEIPASDVVSAACDALVAGLDSPGLRVLAACTRAEADYDVHDLLPGALDELGLILYPAAGEAGQEAAARALARRMLAGGLKPWELTFRINQLYGHELPLTARLAELDDEYGFLEFGGDQAVAQIDAEVTVEARRLAAVHPRVPAEPAGVPPMHTDRPASSH</sequence>
<gene>
    <name evidence="1" type="ORF">AB5J51_37595</name>
</gene>
<dbReference type="EMBL" id="CP165727">
    <property type="protein sequence ID" value="XDV68247.1"/>
    <property type="molecule type" value="Genomic_DNA"/>
</dbReference>
<dbReference type="AlphaFoldDB" id="A0AB39YGM7"/>
<evidence type="ECO:0000313" key="1">
    <source>
        <dbReference type="EMBL" id="XDV68247.1"/>
    </source>
</evidence>
<organism evidence="1">
    <name type="scientific">Streptomyces sp. R33</name>
    <dbReference type="NCBI Taxonomy" id="3238629"/>
    <lineage>
        <taxon>Bacteria</taxon>
        <taxon>Bacillati</taxon>
        <taxon>Actinomycetota</taxon>
        <taxon>Actinomycetes</taxon>
        <taxon>Kitasatosporales</taxon>
        <taxon>Streptomycetaceae</taxon>
        <taxon>Streptomyces</taxon>
    </lineage>
</organism>